<evidence type="ECO:0000256" key="4">
    <source>
        <dbReference type="ARBA" id="ARBA00023125"/>
    </source>
</evidence>
<evidence type="ECO:0000313" key="10">
    <source>
        <dbReference type="Proteomes" id="UP000247810"/>
    </source>
</evidence>
<reference evidence="9 10" key="1">
    <citation type="submission" date="2018-02" db="EMBL/GenBank/DDBJ databases">
        <title>The genomes of Aspergillus section Nigri reveals drivers in fungal speciation.</title>
        <authorList>
            <consortium name="DOE Joint Genome Institute"/>
            <person name="Vesth T.C."/>
            <person name="Nybo J."/>
            <person name="Theobald S."/>
            <person name="Brandl J."/>
            <person name="Frisvad J.C."/>
            <person name="Nielsen K.F."/>
            <person name="Lyhne E.K."/>
            <person name="Kogle M.E."/>
            <person name="Kuo A."/>
            <person name="Riley R."/>
            <person name="Clum A."/>
            <person name="Nolan M."/>
            <person name="Lipzen A."/>
            <person name="Salamov A."/>
            <person name="Henrissat B."/>
            <person name="Wiebenga A."/>
            <person name="De vries R.P."/>
            <person name="Grigoriev I.V."/>
            <person name="Mortensen U.H."/>
            <person name="Andersen M.R."/>
            <person name="Baker S.E."/>
        </authorList>
    </citation>
    <scope>NUCLEOTIDE SEQUENCE [LARGE SCALE GENOMIC DNA]</scope>
    <source>
        <strain evidence="9 10">CBS 707.79</strain>
    </source>
</reference>
<dbReference type="VEuPathDB" id="FungiDB:BO71DRAFT_449365"/>
<dbReference type="Pfam" id="PF04082">
    <property type="entry name" value="Fungal_trans"/>
    <property type="match status" value="1"/>
</dbReference>
<keyword evidence="6" id="KW-0539">Nucleus</keyword>
<keyword evidence="3" id="KW-0805">Transcription regulation</keyword>
<dbReference type="SUPFAM" id="SSF57701">
    <property type="entry name" value="Zn2/Cys6 DNA-binding domain"/>
    <property type="match status" value="1"/>
</dbReference>
<name>A0A319EVI0_9EURO</name>
<proteinExistence type="predicted"/>
<dbReference type="SMART" id="SM00066">
    <property type="entry name" value="GAL4"/>
    <property type="match status" value="1"/>
</dbReference>
<dbReference type="PROSITE" id="PS50048">
    <property type="entry name" value="ZN2_CY6_FUNGAL_2"/>
    <property type="match status" value="1"/>
</dbReference>
<feature type="region of interest" description="Disordered" evidence="7">
    <location>
        <begin position="53"/>
        <end position="93"/>
    </location>
</feature>
<feature type="domain" description="Zn(2)-C6 fungal-type" evidence="8">
    <location>
        <begin position="22"/>
        <end position="51"/>
    </location>
</feature>
<dbReference type="PROSITE" id="PS00463">
    <property type="entry name" value="ZN2_CY6_FUNGAL_1"/>
    <property type="match status" value="1"/>
</dbReference>
<evidence type="ECO:0000256" key="3">
    <source>
        <dbReference type="ARBA" id="ARBA00023015"/>
    </source>
</evidence>
<dbReference type="STRING" id="1448320.A0A319EVI0"/>
<dbReference type="PANTHER" id="PTHR31001">
    <property type="entry name" value="UNCHARACTERIZED TRANSCRIPTIONAL REGULATORY PROTEIN"/>
    <property type="match status" value="1"/>
</dbReference>
<dbReference type="GO" id="GO:0003677">
    <property type="term" value="F:DNA binding"/>
    <property type="evidence" value="ECO:0007669"/>
    <property type="project" value="UniProtKB-KW"/>
</dbReference>
<keyword evidence="5" id="KW-0804">Transcription</keyword>
<feature type="compositionally biased region" description="Polar residues" evidence="7">
    <location>
        <begin position="73"/>
        <end position="82"/>
    </location>
</feature>
<dbReference type="InterPro" id="IPR050613">
    <property type="entry name" value="Sec_Metabolite_Reg"/>
</dbReference>
<keyword evidence="4" id="KW-0238">DNA-binding</keyword>
<dbReference type="InterPro" id="IPR001138">
    <property type="entry name" value="Zn2Cys6_DnaBD"/>
</dbReference>
<gene>
    <name evidence="9" type="ORF">BO71DRAFT_449365</name>
</gene>
<dbReference type="InterPro" id="IPR036864">
    <property type="entry name" value="Zn2-C6_fun-type_DNA-bd_sf"/>
</dbReference>
<evidence type="ECO:0000259" key="8">
    <source>
        <dbReference type="PROSITE" id="PS50048"/>
    </source>
</evidence>
<dbReference type="CDD" id="cd00067">
    <property type="entry name" value="GAL4"/>
    <property type="match status" value="1"/>
</dbReference>
<evidence type="ECO:0000256" key="7">
    <source>
        <dbReference type="SAM" id="MobiDB-lite"/>
    </source>
</evidence>
<keyword evidence="2" id="KW-0479">Metal-binding</keyword>
<evidence type="ECO:0000256" key="2">
    <source>
        <dbReference type="ARBA" id="ARBA00022723"/>
    </source>
</evidence>
<sequence length="736" mass="81412">MKRKIGTVPEDMVQRWNRPPLSCRLCRAKKLRCDRTQPCSNCVLRKASCEYSGQGPSDSSDELQGGNQPPAATISTTQSRPQPATVAPSAYSQATSSLDPVDVLSRIRRLEEAVFAKSQEAQDPSSGAFSTGGINPTMSSSITNGAQATGSERGISFAELSISASGRNIDSLDDWIQDMRRISACLPPWTQARQLFQQFVIVIQPTFGVLHIPTIRALINESYQTMLEGGEPTPAVMMLLLSIFAGASLVATRELLQTLNATQTEANSAFRTYTRLAIAIVDNALHPIPPSTVALGAISTLAHVLGHADGYSEKVQALRLRAILMARTMQIHHLDTAKSQDERKCSGYDIVEVEVQRRIWWHIVSSDWIVSFSQGPQEGTYFIHPNHMKVNHPANIDDELLTPSGPEQTFPPSTPTSMSVFLLRIQHAELCREVVDTLSSTFISSSPPDYDIILTLDQKFHTFITSVPAFFKIDPASIQQSQSVTRDRPYIAWQRTIGHLGFHVRLCRLHRPFHREGSTNPKYAYSRSMCIRSAQTVLDLRRSLDEVGTLVGLKPSHYWLVMHHVFFAAMVLATDVSMNPIAPGAEARKQEVIDVVQMLEKSRHLSTTLMEAIQKNTQTLVSILQGSQREQQQQQQQARVSNATMFPGTCDLVSNDQLRRRSSGVGDGGIMAGMGQFGETVNTPGDGAAWSGLNEAGKESWGQLWTDLFNVAPEEIDGLQWDLLLNDWDLPFQTAF</sequence>
<evidence type="ECO:0000256" key="6">
    <source>
        <dbReference type="ARBA" id="ARBA00023242"/>
    </source>
</evidence>
<dbReference type="EMBL" id="KZ825853">
    <property type="protein sequence ID" value="PYH95412.1"/>
    <property type="molecule type" value="Genomic_DNA"/>
</dbReference>
<dbReference type="InterPro" id="IPR007219">
    <property type="entry name" value="XnlR_reg_dom"/>
</dbReference>
<dbReference type="GO" id="GO:0005634">
    <property type="term" value="C:nucleus"/>
    <property type="evidence" value="ECO:0007669"/>
    <property type="project" value="UniProtKB-SubCell"/>
</dbReference>
<accession>A0A319EVI0</accession>
<feature type="region of interest" description="Disordered" evidence="7">
    <location>
        <begin position="116"/>
        <end position="148"/>
    </location>
</feature>
<evidence type="ECO:0000256" key="1">
    <source>
        <dbReference type="ARBA" id="ARBA00004123"/>
    </source>
</evidence>
<dbReference type="Pfam" id="PF00172">
    <property type="entry name" value="Zn_clus"/>
    <property type="match status" value="1"/>
</dbReference>
<comment type="subcellular location">
    <subcellularLocation>
        <location evidence="1">Nucleus</location>
    </subcellularLocation>
</comment>
<dbReference type="Proteomes" id="UP000247810">
    <property type="component" value="Unassembled WGS sequence"/>
</dbReference>
<dbReference type="OrthoDB" id="3014581at2759"/>
<feature type="compositionally biased region" description="Polar residues" evidence="7">
    <location>
        <begin position="119"/>
        <end position="148"/>
    </location>
</feature>
<evidence type="ECO:0000313" key="9">
    <source>
        <dbReference type="EMBL" id="PYH95412.1"/>
    </source>
</evidence>
<dbReference type="GO" id="GO:0008270">
    <property type="term" value="F:zinc ion binding"/>
    <property type="evidence" value="ECO:0007669"/>
    <property type="project" value="InterPro"/>
</dbReference>
<dbReference type="AlphaFoldDB" id="A0A319EVI0"/>
<organism evidence="9 10">
    <name type="scientific">Aspergillus ellipticus CBS 707.79</name>
    <dbReference type="NCBI Taxonomy" id="1448320"/>
    <lineage>
        <taxon>Eukaryota</taxon>
        <taxon>Fungi</taxon>
        <taxon>Dikarya</taxon>
        <taxon>Ascomycota</taxon>
        <taxon>Pezizomycotina</taxon>
        <taxon>Eurotiomycetes</taxon>
        <taxon>Eurotiomycetidae</taxon>
        <taxon>Eurotiales</taxon>
        <taxon>Aspergillaceae</taxon>
        <taxon>Aspergillus</taxon>
        <taxon>Aspergillus subgen. Circumdati</taxon>
    </lineage>
</organism>
<keyword evidence="10" id="KW-1185">Reference proteome</keyword>
<dbReference type="GO" id="GO:0006351">
    <property type="term" value="P:DNA-templated transcription"/>
    <property type="evidence" value="ECO:0007669"/>
    <property type="project" value="InterPro"/>
</dbReference>
<dbReference type="Gene3D" id="4.10.240.10">
    <property type="entry name" value="Zn(2)-C6 fungal-type DNA-binding domain"/>
    <property type="match status" value="1"/>
</dbReference>
<dbReference type="CDD" id="cd12148">
    <property type="entry name" value="fungal_TF_MHR"/>
    <property type="match status" value="1"/>
</dbReference>
<dbReference type="GO" id="GO:0000981">
    <property type="term" value="F:DNA-binding transcription factor activity, RNA polymerase II-specific"/>
    <property type="evidence" value="ECO:0007669"/>
    <property type="project" value="InterPro"/>
</dbReference>
<protein>
    <recommendedName>
        <fullName evidence="8">Zn(2)-C6 fungal-type domain-containing protein</fullName>
    </recommendedName>
</protein>
<dbReference type="PANTHER" id="PTHR31001:SF90">
    <property type="entry name" value="CENTROMERE DNA-BINDING PROTEIN COMPLEX CBF3 SUBUNIT B"/>
    <property type="match status" value="1"/>
</dbReference>
<evidence type="ECO:0000256" key="5">
    <source>
        <dbReference type="ARBA" id="ARBA00023163"/>
    </source>
</evidence>
<dbReference type="GO" id="GO:0009893">
    <property type="term" value="P:positive regulation of metabolic process"/>
    <property type="evidence" value="ECO:0007669"/>
    <property type="project" value="UniProtKB-ARBA"/>
</dbReference>